<evidence type="ECO:0000256" key="4">
    <source>
        <dbReference type="SAM" id="MobiDB-lite"/>
    </source>
</evidence>
<feature type="compositionally biased region" description="Basic and acidic residues" evidence="4">
    <location>
        <begin position="31"/>
        <end position="44"/>
    </location>
</feature>
<dbReference type="GO" id="GO:0033698">
    <property type="term" value="C:Rpd3L complex"/>
    <property type="evidence" value="ECO:0007669"/>
    <property type="project" value="TreeGrafter"/>
</dbReference>
<dbReference type="PANTHER" id="PTHR47793">
    <property type="entry name" value="HISTONE DEACETYLASE COMPLEX SUBUNIT CTI6"/>
    <property type="match status" value="1"/>
</dbReference>
<evidence type="ECO:0000256" key="2">
    <source>
        <dbReference type="ARBA" id="ARBA00022771"/>
    </source>
</evidence>
<feature type="region of interest" description="Disordered" evidence="4">
    <location>
        <begin position="625"/>
        <end position="666"/>
    </location>
</feature>
<dbReference type="InterPro" id="IPR053051">
    <property type="entry name" value="HDAC_complex_subunit"/>
</dbReference>
<sequence length="787" mass="88075">MDSDKSLHAAENNSSFQTPSLHTSQKRTSKRNQEKTLRHSKDAKSISAVKAANSSAGKAEHKSKRRLSRSENTSDKDSSAELDDDGAVRCICGFTNDGEMMIQCEECNVWQHTLCMGIRNEKYIPDKYYCEQCKEEDHPYINQMPRSIALAREAELWGTSVTTSVRKAAVAASAALSAIVSHNTGSKQKTDNTFLYEKNSVSTRNGAFKTRNKNRKKATTEEPETPKSRDFEDSLFSYSVSNKDLKNRSKKQYGHLLSKSTNELTSSSKDQKRRSDRNFPNPNKKILKSMLKNCPNSESESADCNLQTESDSMFPSKNKNLGKSLTKNIDCDNTSDGNKDKFLKSPKINLPFDTKTLDSETESDFKFKAMASPKMVGKRARSFNITTPVIVEKQPKTSRLADNNSDTIMFESPSVANNSNSSVSSAIFNFIQWRQSQIQYSSKNDSAVKVKYPSTRLAVDDILRRSSQILEYIERKKSELLSEHTIWKDFDIDCDDKTLLPDTHCQFGAQSLTESLSKKLIENNKPSLNKKALSLEKSNQSQITLKVDNIFLSGSYSTKLGDKQITSNLSNKNKHPGDLSNNNCFSLPNTPTQAITSNTLPLSANPTPHSVLGFYSLPKISSTSRKCENSGNLNSEHLSKEASETPDGRADIINKEGTDVATERGTSLNKKSLEKCDYETGTESNNVKNEVSLLSSETKKRTENSSHRKLDLLLTKKRIENEEESNSQEHASTANISYKKNVGDKIQTRDYTSSKIYGTREHLGYILELTDNIDKLANQINQLQDSI</sequence>
<dbReference type="InterPro" id="IPR013083">
    <property type="entry name" value="Znf_RING/FYVE/PHD"/>
</dbReference>
<feature type="compositionally biased region" description="Polar residues" evidence="4">
    <location>
        <begin position="625"/>
        <end position="636"/>
    </location>
</feature>
<feature type="compositionally biased region" description="Polar residues" evidence="4">
    <location>
        <begin position="11"/>
        <end position="23"/>
    </location>
</feature>
<feature type="compositionally biased region" description="Basic and acidic residues" evidence="4">
    <location>
        <begin position="68"/>
        <end position="79"/>
    </location>
</feature>
<dbReference type="OrthoDB" id="418595at2759"/>
<dbReference type="InterPro" id="IPR011011">
    <property type="entry name" value="Znf_FYVE_PHD"/>
</dbReference>
<feature type="compositionally biased region" description="Polar residues" evidence="4">
    <location>
        <begin position="294"/>
        <end position="319"/>
    </location>
</feature>
<evidence type="ECO:0000256" key="1">
    <source>
        <dbReference type="ARBA" id="ARBA00022723"/>
    </source>
</evidence>
<keyword evidence="3" id="KW-0862">Zinc</keyword>
<dbReference type="STRING" id="133385.A0A2T9YW70"/>
<dbReference type="PANTHER" id="PTHR47793:SF1">
    <property type="entry name" value="HISTONE DEACETYLASE COMPLEX SUBUNIT CTI6"/>
    <property type="match status" value="1"/>
</dbReference>
<dbReference type="PROSITE" id="PS01359">
    <property type="entry name" value="ZF_PHD_1"/>
    <property type="match status" value="1"/>
</dbReference>
<organism evidence="6 7">
    <name type="scientific">Smittium simulii</name>
    <dbReference type="NCBI Taxonomy" id="133385"/>
    <lineage>
        <taxon>Eukaryota</taxon>
        <taxon>Fungi</taxon>
        <taxon>Fungi incertae sedis</taxon>
        <taxon>Zoopagomycota</taxon>
        <taxon>Kickxellomycotina</taxon>
        <taxon>Harpellomycetes</taxon>
        <taxon>Harpellales</taxon>
        <taxon>Legeriomycetaceae</taxon>
        <taxon>Smittium</taxon>
    </lineage>
</organism>
<feature type="region of interest" description="Disordered" evidence="4">
    <location>
        <begin position="247"/>
        <end position="319"/>
    </location>
</feature>
<dbReference type="GO" id="GO:0008270">
    <property type="term" value="F:zinc ion binding"/>
    <property type="evidence" value="ECO:0007669"/>
    <property type="project" value="UniProtKB-KW"/>
</dbReference>
<gene>
    <name evidence="6" type="ORF">BB561_001063</name>
</gene>
<feature type="compositionally biased region" description="Polar residues" evidence="4">
    <location>
        <begin position="687"/>
        <end position="696"/>
    </location>
</feature>
<feature type="region of interest" description="Disordered" evidence="4">
    <location>
        <begin position="687"/>
        <end position="709"/>
    </location>
</feature>
<dbReference type="GO" id="GO:0061186">
    <property type="term" value="P:negative regulation of silent mating-type cassette heterochromatin formation"/>
    <property type="evidence" value="ECO:0007669"/>
    <property type="project" value="TreeGrafter"/>
</dbReference>
<dbReference type="GO" id="GO:0070210">
    <property type="term" value="C:Rpd3L-Expanded complex"/>
    <property type="evidence" value="ECO:0007669"/>
    <property type="project" value="TreeGrafter"/>
</dbReference>
<keyword evidence="7" id="KW-1185">Reference proteome</keyword>
<dbReference type="InterPro" id="IPR001965">
    <property type="entry name" value="Znf_PHD"/>
</dbReference>
<dbReference type="CDD" id="cd15550">
    <property type="entry name" value="PHD_MLL5"/>
    <property type="match status" value="1"/>
</dbReference>
<accession>A0A2T9YW70</accession>
<dbReference type="Pfam" id="PF20826">
    <property type="entry name" value="PHD_5"/>
    <property type="match status" value="1"/>
</dbReference>
<dbReference type="EMBL" id="MBFR01000028">
    <property type="protein sequence ID" value="PVU96592.1"/>
    <property type="molecule type" value="Genomic_DNA"/>
</dbReference>
<keyword evidence="2" id="KW-0863">Zinc-finger</keyword>
<feature type="compositionally biased region" description="Basic and acidic residues" evidence="4">
    <location>
        <begin position="218"/>
        <end position="230"/>
    </location>
</feature>
<feature type="region of interest" description="Disordered" evidence="4">
    <location>
        <begin position="205"/>
        <end position="230"/>
    </location>
</feature>
<dbReference type="Gene3D" id="3.30.40.10">
    <property type="entry name" value="Zinc/RING finger domain, C3HC4 (zinc finger)"/>
    <property type="match status" value="1"/>
</dbReference>
<dbReference type="GO" id="GO:0061188">
    <property type="term" value="P:negative regulation of rDNA heterochromatin formation"/>
    <property type="evidence" value="ECO:0007669"/>
    <property type="project" value="TreeGrafter"/>
</dbReference>
<feature type="domain" description="Zinc finger PHD-type" evidence="5">
    <location>
        <begin position="89"/>
        <end position="134"/>
    </location>
</feature>
<evidence type="ECO:0000259" key="5">
    <source>
        <dbReference type="SMART" id="SM00249"/>
    </source>
</evidence>
<keyword evidence="1" id="KW-0479">Metal-binding</keyword>
<feature type="compositionally biased region" description="Basic and acidic residues" evidence="4">
    <location>
        <begin position="697"/>
        <end position="709"/>
    </location>
</feature>
<feature type="compositionally biased region" description="Basic and acidic residues" evidence="4">
    <location>
        <begin position="637"/>
        <end position="662"/>
    </location>
</feature>
<reference evidence="6 7" key="1">
    <citation type="journal article" date="2018" name="MBio">
        <title>Comparative Genomics Reveals the Core Gene Toolbox for the Fungus-Insect Symbiosis.</title>
        <authorList>
            <person name="Wang Y."/>
            <person name="Stata M."/>
            <person name="Wang W."/>
            <person name="Stajich J.E."/>
            <person name="White M.M."/>
            <person name="Moncalvo J.M."/>
        </authorList>
    </citation>
    <scope>NUCLEOTIDE SEQUENCE [LARGE SCALE GENOMIC DNA]</scope>
    <source>
        <strain evidence="6 7">SWE-8-4</strain>
    </source>
</reference>
<protein>
    <recommendedName>
        <fullName evidence="5">Zinc finger PHD-type domain-containing protein</fullName>
    </recommendedName>
</protein>
<proteinExistence type="predicted"/>
<evidence type="ECO:0000256" key="3">
    <source>
        <dbReference type="ARBA" id="ARBA00022833"/>
    </source>
</evidence>
<dbReference type="Proteomes" id="UP000245383">
    <property type="component" value="Unassembled WGS sequence"/>
</dbReference>
<dbReference type="AlphaFoldDB" id="A0A2T9YW70"/>
<dbReference type="InterPro" id="IPR019786">
    <property type="entry name" value="Zinc_finger_PHD-type_CS"/>
</dbReference>
<name>A0A2T9YW70_9FUNG</name>
<dbReference type="SMART" id="SM00249">
    <property type="entry name" value="PHD"/>
    <property type="match status" value="1"/>
</dbReference>
<comment type="caution">
    <text evidence="6">The sequence shown here is derived from an EMBL/GenBank/DDBJ whole genome shotgun (WGS) entry which is preliminary data.</text>
</comment>
<feature type="region of interest" description="Disordered" evidence="4">
    <location>
        <begin position="1"/>
        <end position="82"/>
    </location>
</feature>
<dbReference type="SUPFAM" id="SSF57903">
    <property type="entry name" value="FYVE/PHD zinc finger"/>
    <property type="match status" value="1"/>
</dbReference>
<evidence type="ECO:0000313" key="7">
    <source>
        <dbReference type="Proteomes" id="UP000245383"/>
    </source>
</evidence>
<evidence type="ECO:0000313" key="6">
    <source>
        <dbReference type="EMBL" id="PVU96592.1"/>
    </source>
</evidence>